<dbReference type="GO" id="GO:0005615">
    <property type="term" value="C:extracellular space"/>
    <property type="evidence" value="ECO:0007669"/>
    <property type="project" value="TreeGrafter"/>
</dbReference>
<feature type="signal peptide" evidence="8">
    <location>
        <begin position="1"/>
        <end position="23"/>
    </location>
</feature>
<dbReference type="AlphaFoldDB" id="A0AA47NCD1"/>
<evidence type="ECO:0000256" key="6">
    <source>
        <dbReference type="ARBA" id="ARBA00023157"/>
    </source>
</evidence>
<dbReference type="GO" id="GO:0097746">
    <property type="term" value="P:blood vessel diameter maintenance"/>
    <property type="evidence" value="ECO:0007669"/>
    <property type="project" value="UniProtKB-KW"/>
</dbReference>
<dbReference type="InterPro" id="IPR000663">
    <property type="entry name" value="Natr_peptide"/>
</dbReference>
<evidence type="ECO:0000313" key="9">
    <source>
        <dbReference type="EMBL" id="KAK0156447.1"/>
    </source>
</evidence>
<name>A0AA47NCD1_MERPO</name>
<comment type="subcellular location">
    <subcellularLocation>
        <location evidence="1 7">Secreted</location>
    </subcellularLocation>
</comment>
<dbReference type="GO" id="GO:0019934">
    <property type="term" value="P:cGMP-mediated signaling"/>
    <property type="evidence" value="ECO:0007669"/>
    <property type="project" value="TreeGrafter"/>
</dbReference>
<dbReference type="EMBL" id="JAOPHQ010000007">
    <property type="protein sequence ID" value="KAK0156447.1"/>
    <property type="molecule type" value="Genomic_DNA"/>
</dbReference>
<evidence type="ECO:0000256" key="4">
    <source>
        <dbReference type="ARBA" id="ARBA00022729"/>
    </source>
</evidence>
<evidence type="ECO:0000256" key="3">
    <source>
        <dbReference type="ARBA" id="ARBA00022525"/>
    </source>
</evidence>
<feature type="chain" id="PRO_5041200533" evidence="8">
    <location>
        <begin position="24"/>
        <end position="164"/>
    </location>
</feature>
<comment type="caution">
    <text evidence="9">The sequence shown here is derived from an EMBL/GenBank/DDBJ whole genome shotgun (WGS) entry which is preliminary data.</text>
</comment>
<keyword evidence="3" id="KW-0964">Secreted</keyword>
<evidence type="ECO:0000256" key="8">
    <source>
        <dbReference type="SAM" id="SignalP"/>
    </source>
</evidence>
<evidence type="ECO:0000256" key="1">
    <source>
        <dbReference type="ARBA" id="ARBA00004613"/>
    </source>
</evidence>
<comment type="similarity">
    <text evidence="2 7">Belongs to the natriuretic peptide family.</text>
</comment>
<keyword evidence="6" id="KW-1015">Disulfide bond</keyword>
<sequence length="164" mass="18177">MQLSLHLPLLCLCLLANLQVFRSHPINTGNDVDTLKALLRRLEESLPAETPVDQLDVDVDVHAQPDREEEEELQARLDEAAIRELLSAKNLRSVRNNDSSRKSSNCFGGRMDRIGAMSSLGCNTAGRFSKLFSTLDSDQIPQIAETQIPSLSNHKPLARSKTTV</sequence>
<dbReference type="GO" id="GO:0003085">
    <property type="term" value="P:negative regulation of systemic arterial blood pressure"/>
    <property type="evidence" value="ECO:0007669"/>
    <property type="project" value="TreeGrafter"/>
</dbReference>
<evidence type="ECO:0000256" key="5">
    <source>
        <dbReference type="ARBA" id="ARBA00022858"/>
    </source>
</evidence>
<dbReference type="GO" id="GO:0005179">
    <property type="term" value="F:hormone activity"/>
    <property type="evidence" value="ECO:0007669"/>
    <property type="project" value="InterPro"/>
</dbReference>
<dbReference type="SMART" id="SM00183">
    <property type="entry name" value="NAT_PEP"/>
    <property type="match status" value="1"/>
</dbReference>
<dbReference type="GO" id="GO:0051427">
    <property type="term" value="F:hormone receptor binding"/>
    <property type="evidence" value="ECO:0007669"/>
    <property type="project" value="TreeGrafter"/>
</dbReference>
<dbReference type="GO" id="GO:0007218">
    <property type="term" value="P:neuropeptide signaling pathway"/>
    <property type="evidence" value="ECO:0007669"/>
    <property type="project" value="TreeGrafter"/>
</dbReference>
<dbReference type="Proteomes" id="UP001174136">
    <property type="component" value="Unassembled WGS sequence"/>
</dbReference>
<dbReference type="InterPro" id="IPR050787">
    <property type="entry name" value="Natriuretic_peptide"/>
</dbReference>
<dbReference type="GO" id="GO:0007168">
    <property type="term" value="P:receptor guanylyl cyclase signaling pathway"/>
    <property type="evidence" value="ECO:0007669"/>
    <property type="project" value="TreeGrafter"/>
</dbReference>
<dbReference type="GO" id="GO:0006182">
    <property type="term" value="P:cGMP biosynthetic process"/>
    <property type="evidence" value="ECO:0007669"/>
    <property type="project" value="TreeGrafter"/>
</dbReference>
<organism evidence="9 10">
    <name type="scientific">Merluccius polli</name>
    <name type="common">Benguela hake</name>
    <name type="synonym">Merluccius cadenati</name>
    <dbReference type="NCBI Taxonomy" id="89951"/>
    <lineage>
        <taxon>Eukaryota</taxon>
        <taxon>Metazoa</taxon>
        <taxon>Chordata</taxon>
        <taxon>Craniata</taxon>
        <taxon>Vertebrata</taxon>
        <taxon>Euteleostomi</taxon>
        <taxon>Actinopterygii</taxon>
        <taxon>Neopterygii</taxon>
        <taxon>Teleostei</taxon>
        <taxon>Neoteleostei</taxon>
        <taxon>Acanthomorphata</taxon>
        <taxon>Zeiogadaria</taxon>
        <taxon>Gadariae</taxon>
        <taxon>Gadiformes</taxon>
        <taxon>Gadoidei</taxon>
        <taxon>Merlucciidae</taxon>
        <taxon>Merluccius</taxon>
    </lineage>
</organism>
<dbReference type="PANTHER" id="PTHR14066:SF10">
    <property type="entry name" value="NATRIURETIC PEPTIDES B"/>
    <property type="match status" value="1"/>
</dbReference>
<keyword evidence="10" id="KW-1185">Reference proteome</keyword>
<reference evidence="9" key="1">
    <citation type="journal article" date="2023" name="Front. Mar. Sci.">
        <title>A new Merluccius polli reference genome to investigate the effects of global change in West African waters.</title>
        <authorList>
            <person name="Mateo J.L."/>
            <person name="Blanco-Fernandez C."/>
            <person name="Garcia-Vazquez E."/>
            <person name="Machado-Schiaffino G."/>
        </authorList>
    </citation>
    <scope>NUCLEOTIDE SEQUENCE</scope>
    <source>
        <strain evidence="9">C29</strain>
        <tissue evidence="9">Fin</tissue>
    </source>
</reference>
<gene>
    <name evidence="9" type="primary">nppb</name>
    <name evidence="9" type="ORF">N1851_000259</name>
</gene>
<dbReference type="GO" id="GO:0005737">
    <property type="term" value="C:cytoplasm"/>
    <property type="evidence" value="ECO:0007669"/>
    <property type="project" value="TreeGrafter"/>
</dbReference>
<dbReference type="PROSITE" id="PS00263">
    <property type="entry name" value="NATRIURETIC_PEPTIDE"/>
    <property type="match status" value="1"/>
</dbReference>
<keyword evidence="4 8" id="KW-0732">Signal</keyword>
<dbReference type="Pfam" id="PF00212">
    <property type="entry name" value="ANP"/>
    <property type="match status" value="1"/>
</dbReference>
<evidence type="ECO:0000313" key="10">
    <source>
        <dbReference type="Proteomes" id="UP001174136"/>
    </source>
</evidence>
<proteinExistence type="inferred from homology"/>
<accession>A0AA47NCD1</accession>
<keyword evidence="5 7" id="KW-0838">Vasoactive</keyword>
<dbReference type="InterPro" id="IPR030480">
    <property type="entry name" value="Natr_peptide_CS"/>
</dbReference>
<protein>
    <submittedName>
        <fullName evidence="9">Brain natriuretic peptide</fullName>
    </submittedName>
</protein>
<dbReference type="PANTHER" id="PTHR14066">
    <property type="entry name" value="ATRIAL NATRIURETIC FACTOR PRECURSOR"/>
    <property type="match status" value="1"/>
</dbReference>
<evidence type="ECO:0000256" key="7">
    <source>
        <dbReference type="RuleBase" id="RU003686"/>
    </source>
</evidence>
<evidence type="ECO:0000256" key="2">
    <source>
        <dbReference type="ARBA" id="ARBA00009041"/>
    </source>
</evidence>